<evidence type="ECO:0000256" key="9">
    <source>
        <dbReference type="PIRNR" id="PIRNR038994"/>
    </source>
</evidence>
<dbReference type="CDD" id="cd00854">
    <property type="entry name" value="NagA"/>
    <property type="match status" value="1"/>
</dbReference>
<dbReference type="InterPro" id="IPR011059">
    <property type="entry name" value="Metal-dep_hydrolase_composite"/>
</dbReference>
<evidence type="ECO:0000256" key="4">
    <source>
        <dbReference type="ARBA" id="ARBA00022723"/>
    </source>
</evidence>
<dbReference type="PANTHER" id="PTHR11113:SF14">
    <property type="entry name" value="N-ACETYLGLUCOSAMINE-6-PHOSPHATE DEACETYLASE"/>
    <property type="match status" value="1"/>
</dbReference>
<evidence type="ECO:0000313" key="14">
    <source>
        <dbReference type="EMBL" id="SEN72859.1"/>
    </source>
</evidence>
<evidence type="ECO:0000256" key="3">
    <source>
        <dbReference type="ARBA" id="ARBA00018029"/>
    </source>
</evidence>
<protein>
    <recommendedName>
        <fullName evidence="3">N-acetylglucosamine-6-phosphate deacetylase</fullName>
        <ecNumber evidence="2">3.5.1.25</ecNumber>
    </recommendedName>
</protein>
<evidence type="ECO:0000256" key="5">
    <source>
        <dbReference type="ARBA" id="ARBA00022801"/>
    </source>
</evidence>
<evidence type="ECO:0000256" key="7">
    <source>
        <dbReference type="ARBA" id="ARBA00047647"/>
    </source>
</evidence>
<proteinExistence type="inferred from homology"/>
<dbReference type="Gene3D" id="2.30.40.10">
    <property type="entry name" value="Urease, subunit C, domain 1"/>
    <property type="match status" value="1"/>
</dbReference>
<name>A0A1H8IWX5_9BACI</name>
<keyword evidence="4 12" id="KW-0479">Metal-binding</keyword>
<feature type="domain" description="Amidohydrolase-related" evidence="13">
    <location>
        <begin position="63"/>
        <end position="389"/>
    </location>
</feature>
<feature type="binding site" evidence="11">
    <location>
        <position position="263"/>
    </location>
    <ligand>
        <name>substrate</name>
    </ligand>
</feature>
<feature type="binding site" evidence="12">
    <location>
        <position position="141"/>
    </location>
    <ligand>
        <name>Zn(2+)</name>
        <dbReference type="ChEBI" id="CHEBI:29105"/>
    </ligand>
</feature>
<feature type="binding site" evidence="11">
    <location>
        <begin position="319"/>
        <end position="321"/>
    </location>
    <ligand>
        <name>substrate</name>
    </ligand>
</feature>
<evidence type="ECO:0000256" key="8">
    <source>
        <dbReference type="ARBA" id="ARBA00060590"/>
    </source>
</evidence>
<evidence type="ECO:0000256" key="6">
    <source>
        <dbReference type="ARBA" id="ARBA00023277"/>
    </source>
</evidence>
<evidence type="ECO:0000256" key="10">
    <source>
        <dbReference type="PIRSR" id="PIRSR038994-1"/>
    </source>
</evidence>
<dbReference type="STRING" id="872970.SAMN04488134_101752"/>
<feature type="binding site" evidence="11">
    <location>
        <position position="152"/>
    </location>
    <ligand>
        <name>substrate</name>
    </ligand>
</feature>
<feature type="binding site" evidence="11">
    <location>
        <position position="239"/>
    </location>
    <ligand>
        <name>substrate</name>
    </ligand>
</feature>
<comment type="pathway">
    <text evidence="8">Amino-sugar metabolism; N-acetylneuraminate degradation; D-fructose 6-phosphate from N-acetylneuraminate: step 4/5.</text>
</comment>
<dbReference type="GO" id="GO:0008448">
    <property type="term" value="F:N-acetylglucosamine-6-phosphate deacetylase activity"/>
    <property type="evidence" value="ECO:0007669"/>
    <property type="project" value="UniProtKB-EC"/>
</dbReference>
<dbReference type="Proteomes" id="UP000199300">
    <property type="component" value="Unassembled WGS sequence"/>
</dbReference>
<dbReference type="InterPro" id="IPR006680">
    <property type="entry name" value="Amidohydro-rel"/>
</dbReference>
<evidence type="ECO:0000313" key="15">
    <source>
        <dbReference type="Proteomes" id="UP000199300"/>
    </source>
</evidence>
<feature type="binding site" evidence="11">
    <location>
        <begin position="231"/>
        <end position="232"/>
    </location>
    <ligand>
        <name>substrate</name>
    </ligand>
</feature>
<dbReference type="PANTHER" id="PTHR11113">
    <property type="entry name" value="N-ACETYLGLUCOSAMINE-6-PHOSPHATE DEACETYLASE"/>
    <property type="match status" value="1"/>
</dbReference>
<dbReference type="EMBL" id="FODJ01000001">
    <property type="protein sequence ID" value="SEN72859.1"/>
    <property type="molecule type" value="Genomic_DNA"/>
</dbReference>
<dbReference type="FunFam" id="3.20.20.140:FF:000004">
    <property type="entry name" value="N-acetylglucosamine-6-phosphate deacetylase"/>
    <property type="match status" value="1"/>
</dbReference>
<accession>A0A1H8IWX5</accession>
<comment type="catalytic activity">
    <reaction evidence="7">
        <text>N-acetyl-D-glucosamine 6-phosphate + H2O = D-glucosamine 6-phosphate + acetate</text>
        <dbReference type="Rhea" id="RHEA:22936"/>
        <dbReference type="ChEBI" id="CHEBI:15377"/>
        <dbReference type="ChEBI" id="CHEBI:30089"/>
        <dbReference type="ChEBI" id="CHEBI:57513"/>
        <dbReference type="ChEBI" id="CHEBI:58725"/>
        <dbReference type="EC" id="3.5.1.25"/>
    </reaction>
</comment>
<organism evidence="14 15">
    <name type="scientific">Amphibacillus marinus</name>
    <dbReference type="NCBI Taxonomy" id="872970"/>
    <lineage>
        <taxon>Bacteria</taxon>
        <taxon>Bacillati</taxon>
        <taxon>Bacillota</taxon>
        <taxon>Bacilli</taxon>
        <taxon>Bacillales</taxon>
        <taxon>Bacillaceae</taxon>
        <taxon>Amphibacillus</taxon>
    </lineage>
</organism>
<evidence type="ECO:0000256" key="2">
    <source>
        <dbReference type="ARBA" id="ARBA00011899"/>
    </source>
</evidence>
<feature type="active site" description="Proton donor/acceptor" evidence="10">
    <location>
        <position position="286"/>
    </location>
</feature>
<dbReference type="GO" id="GO:0046872">
    <property type="term" value="F:metal ion binding"/>
    <property type="evidence" value="ECO:0007669"/>
    <property type="project" value="UniProtKB-KW"/>
</dbReference>
<dbReference type="SUPFAM" id="SSF51338">
    <property type="entry name" value="Composite domain of metallo-dependent hydrolases"/>
    <property type="match status" value="1"/>
</dbReference>
<sequence>MTFFSQPPLFNRGIFMRLIVAADKLLYNGELVDDHVLEIKHGKIVNLLSKETVRKPDYTYRGIIAPGLIDTHIHGYEGVEVIDASVEELVTMKQKLLKCGVTSFLPTLQTDAPDKISQAINNITEAQKNSQGAQIVGIFLEGPFLAEAFKGAQDGRFLQEPSIEQLREWQAESDGLIKKIAIAPELAGASEFITYATQQGIVVAIGHSNATAAEAENAIDNGATVAIHTFNAMRYLHHREPGIIGESLINDDLYAELICDGYHLDKRIVDLILRAKGVDRSLLITDGTKASGLPDGDYNRSGVPIQVRGGAVRTKDGALAGSSLSLLQAVKNIVTWDKVSLVEALQMATINPAKSLKLEKEFGGFCKGARADFVVLDVQLDVIATWVNGVENLINKENE</sequence>
<feature type="binding site" evidence="12">
    <location>
        <position position="207"/>
    </location>
    <ligand>
        <name>Zn(2+)</name>
        <dbReference type="ChEBI" id="CHEBI:29105"/>
    </ligand>
</feature>
<evidence type="ECO:0000256" key="1">
    <source>
        <dbReference type="ARBA" id="ARBA00010716"/>
    </source>
</evidence>
<dbReference type="Gene3D" id="3.20.20.140">
    <property type="entry name" value="Metal-dependent hydrolases"/>
    <property type="match status" value="1"/>
</dbReference>
<gene>
    <name evidence="14" type="ORF">SAMN04488134_101752</name>
</gene>
<dbReference type="PIRSF" id="PIRSF038994">
    <property type="entry name" value="NagA"/>
    <property type="match status" value="1"/>
</dbReference>
<keyword evidence="15" id="KW-1185">Reference proteome</keyword>
<evidence type="ECO:0000259" key="13">
    <source>
        <dbReference type="Pfam" id="PF01979"/>
    </source>
</evidence>
<dbReference type="InterPro" id="IPR032466">
    <property type="entry name" value="Metal_Hydrolase"/>
</dbReference>
<reference evidence="14 15" key="1">
    <citation type="submission" date="2016-10" db="EMBL/GenBank/DDBJ databases">
        <authorList>
            <person name="de Groot N.N."/>
        </authorList>
    </citation>
    <scope>NUCLEOTIDE SEQUENCE [LARGE SCALE GENOMIC DNA]</scope>
    <source>
        <strain evidence="14 15">CGMCC 1.10434</strain>
    </source>
</reference>
<evidence type="ECO:0000256" key="11">
    <source>
        <dbReference type="PIRSR" id="PIRSR038994-2"/>
    </source>
</evidence>
<dbReference type="EC" id="3.5.1.25" evidence="2"/>
<keyword evidence="6 9" id="KW-0119">Carbohydrate metabolism</keyword>
<dbReference type="NCBIfam" id="TIGR00221">
    <property type="entry name" value="nagA"/>
    <property type="match status" value="1"/>
</dbReference>
<dbReference type="AlphaFoldDB" id="A0A1H8IWX5"/>
<keyword evidence="5 9" id="KW-0378">Hydrolase</keyword>
<dbReference type="InterPro" id="IPR003764">
    <property type="entry name" value="GlcNAc_6-P_deAcase"/>
</dbReference>
<dbReference type="GO" id="GO:0006046">
    <property type="term" value="P:N-acetylglucosamine catabolic process"/>
    <property type="evidence" value="ECO:0007669"/>
    <property type="project" value="TreeGrafter"/>
</dbReference>
<evidence type="ECO:0000256" key="12">
    <source>
        <dbReference type="PIRSR" id="PIRSR038994-3"/>
    </source>
</evidence>
<comment type="cofactor">
    <cofactor evidence="12">
        <name>a divalent metal cation</name>
        <dbReference type="ChEBI" id="CHEBI:60240"/>
    </cofactor>
    <text evidence="12">Binds 1 divalent metal cation per subunit.</text>
</comment>
<dbReference type="Pfam" id="PF01979">
    <property type="entry name" value="Amidohydro_1"/>
    <property type="match status" value="1"/>
</dbReference>
<comment type="similarity">
    <text evidence="1 9">Belongs to the metallo-dependent hydrolases superfamily. NagA family.</text>
</comment>
<feature type="binding site" evidence="12">
    <location>
        <position position="228"/>
    </location>
    <ligand>
        <name>Zn(2+)</name>
        <dbReference type="ChEBI" id="CHEBI:29105"/>
    </ligand>
</feature>
<dbReference type="SUPFAM" id="SSF51556">
    <property type="entry name" value="Metallo-dependent hydrolases"/>
    <property type="match status" value="1"/>
</dbReference>